<dbReference type="InterPro" id="IPR000524">
    <property type="entry name" value="Tscrpt_reg_HTH_GntR"/>
</dbReference>
<dbReference type="PROSITE" id="PS50949">
    <property type="entry name" value="HTH_GNTR"/>
    <property type="match status" value="1"/>
</dbReference>
<dbReference type="SUPFAM" id="SSF46785">
    <property type="entry name" value="Winged helix' DNA-binding domain"/>
    <property type="match status" value="1"/>
</dbReference>
<dbReference type="GO" id="GO:0003700">
    <property type="term" value="F:DNA-binding transcription factor activity"/>
    <property type="evidence" value="ECO:0007669"/>
    <property type="project" value="InterPro"/>
</dbReference>
<dbReference type="Gene3D" id="1.10.10.10">
    <property type="entry name" value="Winged helix-like DNA-binding domain superfamily/Winged helix DNA-binding domain"/>
    <property type="match status" value="1"/>
</dbReference>
<dbReference type="Pfam" id="PF00392">
    <property type="entry name" value="GntR"/>
    <property type="match status" value="1"/>
</dbReference>
<dbReference type="Pfam" id="PF07729">
    <property type="entry name" value="FCD"/>
    <property type="match status" value="1"/>
</dbReference>
<evidence type="ECO:0000256" key="3">
    <source>
        <dbReference type="ARBA" id="ARBA00023163"/>
    </source>
</evidence>
<evidence type="ECO:0000313" key="6">
    <source>
        <dbReference type="Proteomes" id="UP000269883"/>
    </source>
</evidence>
<dbReference type="InterPro" id="IPR011711">
    <property type="entry name" value="GntR_C"/>
</dbReference>
<keyword evidence="3" id="KW-0804">Transcription</keyword>
<name>A0A2Z6B007_9BACT</name>
<feature type="domain" description="HTH gntR-type" evidence="4">
    <location>
        <begin position="12"/>
        <end position="80"/>
    </location>
</feature>
<proteinExistence type="predicted"/>
<dbReference type="GO" id="GO:0003677">
    <property type="term" value="F:DNA binding"/>
    <property type="evidence" value="ECO:0007669"/>
    <property type="project" value="UniProtKB-KW"/>
</dbReference>
<dbReference type="SUPFAM" id="SSF48008">
    <property type="entry name" value="GntR ligand-binding domain-like"/>
    <property type="match status" value="1"/>
</dbReference>
<keyword evidence="1" id="KW-0805">Transcription regulation</keyword>
<protein>
    <recommendedName>
        <fullName evidence="4">HTH gntR-type domain-containing protein</fullName>
    </recommendedName>
</protein>
<dbReference type="InterPro" id="IPR036388">
    <property type="entry name" value="WH-like_DNA-bd_sf"/>
</dbReference>
<gene>
    <name evidence="5" type="ORF">DFE_2113</name>
</gene>
<dbReference type="Proteomes" id="UP000269883">
    <property type="component" value="Chromosome"/>
</dbReference>
<organism evidence="5 6">
    <name type="scientific">Desulfovibrio ferrophilus</name>
    <dbReference type="NCBI Taxonomy" id="241368"/>
    <lineage>
        <taxon>Bacteria</taxon>
        <taxon>Pseudomonadati</taxon>
        <taxon>Thermodesulfobacteriota</taxon>
        <taxon>Desulfovibrionia</taxon>
        <taxon>Desulfovibrionales</taxon>
        <taxon>Desulfovibrionaceae</taxon>
        <taxon>Desulfovibrio</taxon>
    </lineage>
</organism>
<dbReference type="InterPro" id="IPR036390">
    <property type="entry name" value="WH_DNA-bd_sf"/>
</dbReference>
<dbReference type="PANTHER" id="PTHR43537:SF5">
    <property type="entry name" value="UXU OPERON TRANSCRIPTIONAL REGULATOR"/>
    <property type="match status" value="1"/>
</dbReference>
<dbReference type="PANTHER" id="PTHR43537">
    <property type="entry name" value="TRANSCRIPTIONAL REGULATOR, GNTR FAMILY"/>
    <property type="match status" value="1"/>
</dbReference>
<dbReference type="KEGG" id="dfl:DFE_2113"/>
<dbReference type="InterPro" id="IPR008920">
    <property type="entry name" value="TF_FadR/GntR_C"/>
</dbReference>
<dbReference type="RefSeq" id="WP_172961713.1">
    <property type="nucleotide sequence ID" value="NZ_AP017378.1"/>
</dbReference>
<evidence type="ECO:0000256" key="1">
    <source>
        <dbReference type="ARBA" id="ARBA00023015"/>
    </source>
</evidence>
<keyword evidence="2" id="KW-0238">DNA-binding</keyword>
<dbReference type="PRINTS" id="PR00035">
    <property type="entry name" value="HTHGNTR"/>
</dbReference>
<sequence>MNSANNVGMTGETAFAKAVERIRHLVRSGEILPGGRLPPERQLADEFGLSRSSVREAIRALAEQGILESRRGAGTFLAPASGATLLKRLAVAAQGQNARVSQVFEFRRMLEPQMVRKAVVNVTDEQLEQMRGAVRRQELDIETGGTGRRQDRQFHRLVAEATGNPLAVEAVRSLASLFDVPRAKQFDSPVRDRASLESHKRVLNAIEARDQDLAAKEMARHLSELEQLICGTEE</sequence>
<evidence type="ECO:0000259" key="4">
    <source>
        <dbReference type="PROSITE" id="PS50949"/>
    </source>
</evidence>
<dbReference type="Gene3D" id="1.20.120.530">
    <property type="entry name" value="GntR ligand-binding domain-like"/>
    <property type="match status" value="1"/>
</dbReference>
<evidence type="ECO:0000313" key="5">
    <source>
        <dbReference type="EMBL" id="BBD08839.1"/>
    </source>
</evidence>
<evidence type="ECO:0000256" key="2">
    <source>
        <dbReference type="ARBA" id="ARBA00023125"/>
    </source>
</evidence>
<reference evidence="5 6" key="1">
    <citation type="journal article" date="2018" name="Sci. Adv.">
        <title>Multi-heme cytochromes provide a pathway for survival in energy-limited environments.</title>
        <authorList>
            <person name="Deng X."/>
            <person name="Dohmae N."/>
            <person name="Nealson K.H."/>
            <person name="Hashimoto K."/>
            <person name="Okamoto A."/>
        </authorList>
    </citation>
    <scope>NUCLEOTIDE SEQUENCE [LARGE SCALE GENOMIC DNA]</scope>
    <source>
        <strain evidence="5 6">IS5</strain>
    </source>
</reference>
<dbReference type="AlphaFoldDB" id="A0A2Z6B007"/>
<dbReference type="SMART" id="SM00345">
    <property type="entry name" value="HTH_GNTR"/>
    <property type="match status" value="1"/>
</dbReference>
<accession>A0A2Z6B007</accession>
<dbReference type="EMBL" id="AP017378">
    <property type="protein sequence ID" value="BBD08839.1"/>
    <property type="molecule type" value="Genomic_DNA"/>
</dbReference>
<dbReference type="CDD" id="cd07377">
    <property type="entry name" value="WHTH_GntR"/>
    <property type="match status" value="1"/>
</dbReference>
<dbReference type="SMART" id="SM00895">
    <property type="entry name" value="FCD"/>
    <property type="match status" value="1"/>
</dbReference>
<keyword evidence="6" id="KW-1185">Reference proteome</keyword>